<dbReference type="Proteomes" id="UP001154322">
    <property type="component" value="Unassembled WGS sequence"/>
</dbReference>
<comment type="caution">
    <text evidence="1">The sequence shown here is derived from an EMBL/GenBank/DDBJ whole genome shotgun (WGS) entry which is preliminary data.</text>
</comment>
<gene>
    <name evidence="1" type="ORF">WJ0W_001751</name>
</gene>
<dbReference type="EMBL" id="CALYLO010000002">
    <property type="protein sequence ID" value="CAH8244517.1"/>
    <property type="molecule type" value="Genomic_DNA"/>
</dbReference>
<reference evidence="1" key="1">
    <citation type="submission" date="2022-06" db="EMBL/GenBank/DDBJ databases">
        <authorList>
            <person name="Dietemann V."/>
            <person name="Ory F."/>
            <person name="Dainat B."/>
            <person name="Oberhansli S."/>
        </authorList>
    </citation>
    <scope>NUCLEOTIDE SEQUENCE</scope>
    <source>
        <strain evidence="1">Ena-SAMPLE-TAB-26-04-2022-14:26:32:270-5432</strain>
    </source>
</reference>
<keyword evidence="2" id="KW-1185">Reference proteome</keyword>
<organism evidence="1 2">
    <name type="scientific">Paenibacillus melissococcoides</name>
    <dbReference type="NCBI Taxonomy" id="2912268"/>
    <lineage>
        <taxon>Bacteria</taxon>
        <taxon>Bacillati</taxon>
        <taxon>Bacillota</taxon>
        <taxon>Bacilli</taxon>
        <taxon>Bacillales</taxon>
        <taxon>Paenibacillaceae</taxon>
        <taxon>Paenibacillus</taxon>
    </lineage>
</organism>
<evidence type="ECO:0000313" key="1">
    <source>
        <dbReference type="EMBL" id="CAH8244517.1"/>
    </source>
</evidence>
<evidence type="ECO:0000313" key="2">
    <source>
        <dbReference type="Proteomes" id="UP001154322"/>
    </source>
</evidence>
<protein>
    <submittedName>
        <fullName evidence="1">Uncharacterized protein</fullName>
    </submittedName>
</protein>
<proteinExistence type="predicted"/>
<sequence length="92" mass="10442">MKRLESLRASIVAERDQLQDQLRSLEQPGYDLPLEAFIEAVADDWIRQEGVPVSFRKLGSAYPVDQDTQHCTVVHGRHWPMPVGTAKRVLST</sequence>
<accession>A0ABM9FZ30</accession>
<name>A0ABM9FZ30_9BACL</name>